<feature type="domain" description="RING-type" evidence="7">
    <location>
        <begin position="878"/>
        <end position="923"/>
    </location>
</feature>
<dbReference type="InterPro" id="IPR050185">
    <property type="entry name" value="Ub_carboxyl-term_hydrolase"/>
</dbReference>
<dbReference type="InterPro" id="IPR038765">
    <property type="entry name" value="Papain-like_cys_pep_sf"/>
</dbReference>
<proteinExistence type="predicted"/>
<comment type="catalytic activity">
    <reaction evidence="1">
        <text>Thiol-dependent hydrolysis of ester, thioester, amide, peptide and isopeptide bonds formed by the C-terminal Gly of ubiquitin (a 76-residue protein attached to proteins as an intracellular targeting signal).</text>
        <dbReference type="EC" id="3.4.19.12"/>
    </reaction>
</comment>
<dbReference type="PROSITE" id="PS50089">
    <property type="entry name" value="ZF_RING_2"/>
    <property type="match status" value="1"/>
</dbReference>
<keyword evidence="10" id="KW-1185">Reference proteome</keyword>
<feature type="compositionally biased region" description="Polar residues" evidence="6">
    <location>
        <begin position="1254"/>
        <end position="1274"/>
    </location>
</feature>
<evidence type="ECO:0000259" key="7">
    <source>
        <dbReference type="PROSITE" id="PS50089"/>
    </source>
</evidence>
<feature type="compositionally biased region" description="Acidic residues" evidence="6">
    <location>
        <begin position="522"/>
        <end position="536"/>
    </location>
</feature>
<evidence type="ECO:0000256" key="3">
    <source>
        <dbReference type="ARBA" id="ARBA00022771"/>
    </source>
</evidence>
<dbReference type="SMART" id="SM00184">
    <property type="entry name" value="RING"/>
    <property type="match status" value="1"/>
</dbReference>
<dbReference type="InterPro" id="IPR028889">
    <property type="entry name" value="USP"/>
</dbReference>
<dbReference type="InterPro" id="IPR001841">
    <property type="entry name" value="Znf_RING"/>
</dbReference>
<keyword evidence="4" id="KW-0862">Zinc</keyword>
<reference evidence="9 10" key="1">
    <citation type="journal article" date="2017" name="Nat. Ecol. Evol.">
        <title>Scallop genome provides insights into evolution of bilaterian karyotype and development.</title>
        <authorList>
            <person name="Wang S."/>
            <person name="Zhang J."/>
            <person name="Jiao W."/>
            <person name="Li J."/>
            <person name="Xun X."/>
            <person name="Sun Y."/>
            <person name="Guo X."/>
            <person name="Huan P."/>
            <person name="Dong B."/>
            <person name="Zhang L."/>
            <person name="Hu X."/>
            <person name="Sun X."/>
            <person name="Wang J."/>
            <person name="Zhao C."/>
            <person name="Wang Y."/>
            <person name="Wang D."/>
            <person name="Huang X."/>
            <person name="Wang R."/>
            <person name="Lv J."/>
            <person name="Li Y."/>
            <person name="Zhang Z."/>
            <person name="Liu B."/>
            <person name="Lu W."/>
            <person name="Hui Y."/>
            <person name="Liang J."/>
            <person name="Zhou Z."/>
            <person name="Hou R."/>
            <person name="Li X."/>
            <person name="Liu Y."/>
            <person name="Li H."/>
            <person name="Ning X."/>
            <person name="Lin Y."/>
            <person name="Zhao L."/>
            <person name="Xing Q."/>
            <person name="Dou J."/>
            <person name="Li Y."/>
            <person name="Mao J."/>
            <person name="Guo H."/>
            <person name="Dou H."/>
            <person name="Li T."/>
            <person name="Mu C."/>
            <person name="Jiang W."/>
            <person name="Fu Q."/>
            <person name="Fu X."/>
            <person name="Miao Y."/>
            <person name="Liu J."/>
            <person name="Yu Q."/>
            <person name="Li R."/>
            <person name="Liao H."/>
            <person name="Li X."/>
            <person name="Kong Y."/>
            <person name="Jiang Z."/>
            <person name="Chourrout D."/>
            <person name="Li R."/>
            <person name="Bao Z."/>
        </authorList>
    </citation>
    <scope>NUCLEOTIDE SEQUENCE [LARGE SCALE GENOMIC DNA]</scope>
    <source>
        <strain evidence="9 10">PY_sf001</strain>
    </source>
</reference>
<dbReference type="OrthoDB" id="2248014at2759"/>
<keyword evidence="3 5" id="KW-0863">Zinc-finger</keyword>
<dbReference type="Gene3D" id="3.90.70.10">
    <property type="entry name" value="Cysteine proteinases"/>
    <property type="match status" value="3"/>
</dbReference>
<feature type="region of interest" description="Disordered" evidence="6">
    <location>
        <begin position="218"/>
        <end position="242"/>
    </location>
</feature>
<dbReference type="EMBL" id="NEDP02003755">
    <property type="protein sequence ID" value="OWF47894.1"/>
    <property type="molecule type" value="Genomic_DNA"/>
</dbReference>
<dbReference type="Proteomes" id="UP000242188">
    <property type="component" value="Unassembled WGS sequence"/>
</dbReference>
<evidence type="ECO:0000259" key="8">
    <source>
        <dbReference type="PROSITE" id="PS50235"/>
    </source>
</evidence>
<feature type="compositionally biased region" description="Low complexity" evidence="6">
    <location>
        <begin position="225"/>
        <end position="242"/>
    </location>
</feature>
<feature type="compositionally biased region" description="Pro residues" evidence="6">
    <location>
        <begin position="1"/>
        <end position="10"/>
    </location>
</feature>
<evidence type="ECO:0000256" key="4">
    <source>
        <dbReference type="ARBA" id="ARBA00022833"/>
    </source>
</evidence>
<evidence type="ECO:0000256" key="1">
    <source>
        <dbReference type="ARBA" id="ARBA00000707"/>
    </source>
</evidence>
<name>A0A210QGL3_MIZYE</name>
<dbReference type="STRING" id="6573.A0A210QGL3"/>
<comment type="caution">
    <text evidence="9">The sequence shown here is derived from an EMBL/GenBank/DDBJ whole genome shotgun (WGS) entry which is preliminary data.</text>
</comment>
<dbReference type="InterPro" id="IPR013083">
    <property type="entry name" value="Znf_RING/FYVE/PHD"/>
</dbReference>
<feature type="compositionally biased region" description="Polar residues" evidence="6">
    <location>
        <begin position="16"/>
        <end position="30"/>
    </location>
</feature>
<dbReference type="Gene3D" id="3.30.40.10">
    <property type="entry name" value="Zinc/RING finger domain, C3HC4 (zinc finger)"/>
    <property type="match status" value="1"/>
</dbReference>
<dbReference type="PROSITE" id="PS50235">
    <property type="entry name" value="USP_3"/>
    <property type="match status" value="1"/>
</dbReference>
<feature type="domain" description="USP" evidence="8">
    <location>
        <begin position="54"/>
        <end position="1218"/>
    </location>
</feature>
<accession>A0A210QGL3</accession>
<dbReference type="GO" id="GO:0016579">
    <property type="term" value="P:protein deubiquitination"/>
    <property type="evidence" value="ECO:0007669"/>
    <property type="project" value="InterPro"/>
</dbReference>
<dbReference type="SUPFAM" id="SSF57850">
    <property type="entry name" value="RING/U-box"/>
    <property type="match status" value="1"/>
</dbReference>
<protein>
    <recommendedName>
        <fullName evidence="2">ubiquitinyl hydrolase 1</fullName>
        <ecNumber evidence="2">3.4.19.12</ecNumber>
    </recommendedName>
</protein>
<keyword evidence="3 5" id="KW-0479">Metal-binding</keyword>
<gene>
    <name evidence="9" type="ORF">KP79_PYT20359</name>
</gene>
<feature type="region of interest" description="Disordered" evidence="6">
    <location>
        <begin position="1249"/>
        <end position="1281"/>
    </location>
</feature>
<dbReference type="PROSITE" id="PS00973">
    <property type="entry name" value="USP_2"/>
    <property type="match status" value="1"/>
</dbReference>
<dbReference type="Pfam" id="PF00443">
    <property type="entry name" value="UCH"/>
    <property type="match status" value="2"/>
</dbReference>
<evidence type="ECO:0000313" key="10">
    <source>
        <dbReference type="Proteomes" id="UP000242188"/>
    </source>
</evidence>
<dbReference type="GO" id="GO:0008270">
    <property type="term" value="F:zinc ion binding"/>
    <property type="evidence" value="ECO:0007669"/>
    <property type="project" value="UniProtKB-KW"/>
</dbReference>
<evidence type="ECO:0000256" key="5">
    <source>
        <dbReference type="PROSITE-ProRule" id="PRU00175"/>
    </source>
</evidence>
<feature type="region of interest" description="Disordered" evidence="6">
    <location>
        <begin position="516"/>
        <end position="536"/>
    </location>
</feature>
<dbReference type="CDD" id="cd02674">
    <property type="entry name" value="Peptidase_C19R"/>
    <property type="match status" value="1"/>
</dbReference>
<feature type="region of interest" description="Disordered" evidence="6">
    <location>
        <begin position="1"/>
        <end position="30"/>
    </location>
</feature>
<dbReference type="PANTHER" id="PTHR21646:SF35">
    <property type="match status" value="1"/>
</dbReference>
<evidence type="ECO:0000256" key="2">
    <source>
        <dbReference type="ARBA" id="ARBA00012759"/>
    </source>
</evidence>
<dbReference type="GO" id="GO:0004843">
    <property type="term" value="F:cysteine-type deubiquitinase activity"/>
    <property type="evidence" value="ECO:0007669"/>
    <property type="project" value="UniProtKB-EC"/>
</dbReference>
<evidence type="ECO:0000313" key="9">
    <source>
        <dbReference type="EMBL" id="OWF47894.1"/>
    </source>
</evidence>
<keyword evidence="9" id="KW-0378">Hydrolase</keyword>
<dbReference type="PANTHER" id="PTHR21646">
    <property type="entry name" value="UBIQUITIN CARBOXYL-TERMINAL HYDROLASE"/>
    <property type="match status" value="1"/>
</dbReference>
<organism evidence="9 10">
    <name type="scientific">Mizuhopecten yessoensis</name>
    <name type="common">Japanese scallop</name>
    <name type="synonym">Patinopecten yessoensis</name>
    <dbReference type="NCBI Taxonomy" id="6573"/>
    <lineage>
        <taxon>Eukaryota</taxon>
        <taxon>Metazoa</taxon>
        <taxon>Spiralia</taxon>
        <taxon>Lophotrochozoa</taxon>
        <taxon>Mollusca</taxon>
        <taxon>Bivalvia</taxon>
        <taxon>Autobranchia</taxon>
        <taxon>Pteriomorphia</taxon>
        <taxon>Pectinida</taxon>
        <taxon>Pectinoidea</taxon>
        <taxon>Pectinidae</taxon>
        <taxon>Mizuhopecten</taxon>
    </lineage>
</organism>
<evidence type="ECO:0000256" key="6">
    <source>
        <dbReference type="SAM" id="MobiDB-lite"/>
    </source>
</evidence>
<dbReference type="InterPro" id="IPR001394">
    <property type="entry name" value="Peptidase_C19_UCH"/>
</dbReference>
<dbReference type="EC" id="3.4.19.12" evidence="2"/>
<dbReference type="SUPFAM" id="SSF54001">
    <property type="entry name" value="Cysteine proteinases"/>
    <property type="match status" value="1"/>
</dbReference>
<sequence length="1281" mass="142639">MDTSPDPLPVEPAGLTQATSDTDISPNTGNNSMTLSVGNYSKDQLDPAAKPGQCGIYNLGNTCFMNAGLHCLMNTAPIIKYFLDQYSCNVKFGPSLAAHFYWLACKYWSGNYSIIHPGDFKTCLGTFHGQFEDYRQHDCQEFLALMLDTLHEETNKSNVIFMERQGSLPSTDTPKSEQDQLNNSLDHIAVSTSELTAMPNDQLNNSLDQITVSTAEYTTTQSTEHLNNSHEQQSNSSEQLNNSVEKKCVDAVETLSSCEAVASRTGERSTKVQHQHTLEQLCPLVEGEMSSRNDFSFTGQQNLDDMSTLRPLLNNSTEFKQTLPSLHQFYAKESKTLNTNVLLDKGIEGESLNTDSHKFAKQDNDSPLRLNEVNLLQDTAPMEIDKNDCPKGLKDVNIQADKCKKASIGIALCFVEQDSLTGQTTKKNTDGGSMCFDPDVDSVKRMKFETTEKNFQHQAFSKLNRNVSDLEGSCSTALQDIKIRADVIADSPKSTDTDIKLEDEVESSSILGLSESVGAQQLEEDEDEEDDDEDEEDALCDAADQAWDSYIKRHNSIVVSTFQGMFKSTVICSDCSHVSVTFEPFMYLSIPLPHSMERQICVWVMPVTGIPTKYLLTLHKNDKIRTVKEQLKAYTGEQDLVMTEVLEGHIAKTLDDNVALRFVNDTTRLVFAYQMPPPPESAKQSNTSDNQADVFSKMDTFVPGVSQLEDKSLSLNADVYTPDHVCNQDDNQGGNYIEVTESMMGESTVISNVVSGQEECDPSVTLTVEMAVDSMEVEPPPRTDLSLSDDNPYMMDAGSSQLQPDLSNTALWGEQNETSASWGYHPTSPENPVMSETFPSSATQESIETWISDNMPVTDGSGSTVAPSVVTPDQWKSCAICLEDLMDIELMVHQQCGGTFCQTCLEMSVRHYGEESYTCPVCSAPAVLTEDFISLGADNSDQPVKIRVISVPVTFNICAENGDRRLISHPRPLHLTNTMSGMELYDYIDKQCPVSVSYTLAITDGQGLHCSRCDFSSKCQGCLITREDDVVFRPGDNLAVCYGELTREEFARAEAYHMDKSMEQLRPDKPLHINDCLEAFTESEVLDEHNPWFCPRCERNQCAKKTMTVWQYPDRLIIHLKRFMFHELSSTKVDNNVVFPLEGLDLTQMISGPDTKCPLYDLYGIVCHFGGANAGHYTAYAQHPQDHAWHYYNDETITQQEPNSSDFSNAYILFYQRQGTEVQFDFQEFLTRHKIESLMVPVTPADQVFIGPLPQNNHDNGPNTSQGSCDQNQAGDIAVAS</sequence>
<dbReference type="InterPro" id="IPR018200">
    <property type="entry name" value="USP_CS"/>
</dbReference>